<proteinExistence type="inferred from homology"/>
<keyword evidence="5" id="KW-0406">Ion transport</keyword>
<evidence type="ECO:0000313" key="10">
    <source>
        <dbReference type="Proteomes" id="UP000605805"/>
    </source>
</evidence>
<accession>A0A832YYV7</accession>
<evidence type="ECO:0000256" key="3">
    <source>
        <dbReference type="ARBA" id="ARBA00022475"/>
    </source>
</evidence>
<dbReference type="GO" id="GO:0006754">
    <property type="term" value="P:ATP biosynthetic process"/>
    <property type="evidence" value="ECO:0007669"/>
    <property type="project" value="UniProtKB-KW"/>
</dbReference>
<keyword evidence="8" id="KW-0175">Coiled coil</keyword>
<evidence type="ECO:0008006" key="11">
    <source>
        <dbReference type="Google" id="ProtNLM"/>
    </source>
</evidence>
<dbReference type="InterPro" id="IPR002842">
    <property type="entry name" value="ATPase_V1_Esu"/>
</dbReference>
<keyword evidence="4" id="KW-0375">Hydrogen ion transport</keyword>
<dbReference type="InterPro" id="IPR038495">
    <property type="entry name" value="ATPase_E_C"/>
</dbReference>
<keyword evidence="7" id="KW-0066">ATP synthesis</keyword>
<evidence type="ECO:0000256" key="8">
    <source>
        <dbReference type="SAM" id="Coils"/>
    </source>
</evidence>
<reference evidence="9" key="1">
    <citation type="journal article" date="2020" name="ISME J.">
        <title>Gammaproteobacteria mediating utilization of methyl-, sulfur- and petroleum organic compounds in deep ocean hydrothermal plumes.</title>
        <authorList>
            <person name="Zhou Z."/>
            <person name="Liu Y."/>
            <person name="Pan J."/>
            <person name="Cron B.R."/>
            <person name="Toner B.M."/>
            <person name="Anantharaman K."/>
            <person name="Breier J.A."/>
            <person name="Dick G.J."/>
            <person name="Li M."/>
        </authorList>
    </citation>
    <scope>NUCLEOTIDE SEQUENCE</scope>
    <source>
        <strain evidence="9">SZUA-1435</strain>
    </source>
</reference>
<feature type="coiled-coil region" evidence="8">
    <location>
        <begin position="1"/>
        <end position="56"/>
    </location>
</feature>
<keyword evidence="2" id="KW-0813">Transport</keyword>
<evidence type="ECO:0000256" key="4">
    <source>
        <dbReference type="ARBA" id="ARBA00022781"/>
    </source>
</evidence>
<evidence type="ECO:0000256" key="7">
    <source>
        <dbReference type="ARBA" id="ARBA00023310"/>
    </source>
</evidence>
<gene>
    <name evidence="9" type="ORF">EYH02_01090</name>
</gene>
<comment type="similarity">
    <text evidence="1">Belongs to the V-ATPase E subunit family.</text>
</comment>
<evidence type="ECO:0000256" key="2">
    <source>
        <dbReference type="ARBA" id="ARBA00022448"/>
    </source>
</evidence>
<dbReference type="EMBL" id="DQTV01000026">
    <property type="protein sequence ID" value="HIP56657.1"/>
    <property type="molecule type" value="Genomic_DNA"/>
</dbReference>
<dbReference type="SUPFAM" id="SSF160527">
    <property type="entry name" value="V-type ATPase subunit E-like"/>
    <property type="match status" value="1"/>
</dbReference>
<organism evidence="9 10">
    <name type="scientific">Ignisphaera aggregans</name>
    <dbReference type="NCBI Taxonomy" id="334771"/>
    <lineage>
        <taxon>Archaea</taxon>
        <taxon>Thermoproteota</taxon>
        <taxon>Thermoprotei</taxon>
        <taxon>Desulfurococcales</taxon>
        <taxon>Desulfurococcaceae</taxon>
        <taxon>Ignisphaera</taxon>
    </lineage>
</organism>
<dbReference type="Gene3D" id="3.30.2320.30">
    <property type="entry name" value="ATP synthase, E subunit, C-terminal"/>
    <property type="match status" value="1"/>
</dbReference>
<keyword evidence="6" id="KW-0472">Membrane</keyword>
<evidence type="ECO:0000313" key="9">
    <source>
        <dbReference type="EMBL" id="HIP56657.1"/>
    </source>
</evidence>
<protein>
    <recommendedName>
        <fullName evidence="11">V-ATPase subunit E</fullName>
    </recommendedName>
</protein>
<dbReference type="GO" id="GO:0033178">
    <property type="term" value="C:proton-transporting two-sector ATPase complex, catalytic domain"/>
    <property type="evidence" value="ECO:0007669"/>
    <property type="project" value="InterPro"/>
</dbReference>
<name>A0A832YYV7_9CREN</name>
<dbReference type="Pfam" id="PF01991">
    <property type="entry name" value="vATP-synt_E"/>
    <property type="match status" value="1"/>
</dbReference>
<evidence type="ECO:0000256" key="6">
    <source>
        <dbReference type="ARBA" id="ARBA00023136"/>
    </source>
</evidence>
<dbReference type="Proteomes" id="UP000605805">
    <property type="component" value="Unassembled WGS sequence"/>
</dbReference>
<evidence type="ECO:0000256" key="1">
    <source>
        <dbReference type="ARBA" id="ARBA00005901"/>
    </source>
</evidence>
<comment type="caution">
    <text evidence="9">The sequence shown here is derived from an EMBL/GenBank/DDBJ whole genome shotgun (WGS) entry which is preliminary data.</text>
</comment>
<dbReference type="GO" id="GO:0046961">
    <property type="term" value="F:proton-transporting ATPase activity, rotational mechanism"/>
    <property type="evidence" value="ECO:0007669"/>
    <property type="project" value="InterPro"/>
</dbReference>
<sequence length="197" mass="22934">MSSAMERLHQAVIEKTRAEAEKIIREAEIRAREIVEEARRRKMQEIEEMRKRIRDEIQYDVRIAEAKIRARHIIAQAKNDVFNHLRERILRELSSLSPELRRESIKNILREVLSSGVFSDQKLRIYVARQDLNITREVVEELGIGDKVIEILPLDSIIGGVIVQSIDGSIRIDASYERRLELVLSKRAARLNLELFG</sequence>
<evidence type="ECO:0000256" key="5">
    <source>
        <dbReference type="ARBA" id="ARBA00023065"/>
    </source>
</evidence>
<keyword evidence="3" id="KW-1003">Cell membrane</keyword>
<dbReference type="AlphaFoldDB" id="A0A832YYV7"/>